<evidence type="ECO:0000313" key="6">
    <source>
        <dbReference type="Proteomes" id="UP000254051"/>
    </source>
</evidence>
<name>A0A315ZVJ3_9FIRM</name>
<evidence type="ECO:0000256" key="1">
    <source>
        <dbReference type="ARBA" id="ARBA00022723"/>
    </source>
</evidence>
<dbReference type="GO" id="GO:0046872">
    <property type="term" value="F:metal ion binding"/>
    <property type="evidence" value="ECO:0007669"/>
    <property type="project" value="UniProtKB-KW"/>
</dbReference>
<dbReference type="GO" id="GO:0051536">
    <property type="term" value="F:iron-sulfur cluster binding"/>
    <property type="evidence" value="ECO:0007669"/>
    <property type="project" value="UniProtKB-KW"/>
</dbReference>
<reference evidence="6" key="1">
    <citation type="submission" date="2017-07" db="EMBL/GenBank/DDBJ databases">
        <authorList>
            <person name="Varghese N."/>
            <person name="Submissions S."/>
        </authorList>
    </citation>
    <scope>NUCLEOTIDE SEQUENCE [LARGE SCALE GENOMIC DNA]</scope>
    <source>
        <strain evidence="6">NLAE-zl-C134</strain>
    </source>
</reference>
<dbReference type="EMBL" id="UHJJ01000009">
    <property type="protein sequence ID" value="SUQ15050.1"/>
    <property type="molecule type" value="Genomic_DNA"/>
</dbReference>
<proteinExistence type="predicted"/>
<dbReference type="SUPFAM" id="SSF54862">
    <property type="entry name" value="4Fe-4S ferredoxins"/>
    <property type="match status" value="1"/>
</dbReference>
<dbReference type="PANTHER" id="PTHR43193:SF2">
    <property type="entry name" value="POLYFERREDOXIN PROTEIN FWDF"/>
    <property type="match status" value="1"/>
</dbReference>
<keyword evidence="1" id="KW-0479">Metal-binding</keyword>
<feature type="domain" description="4Fe-4S ferredoxin-type" evidence="4">
    <location>
        <begin position="7"/>
        <end position="36"/>
    </location>
</feature>
<sequence>MGKEKTEKVYFNPVRCKGCGYCIHACPKEAISVSDHVNAKGYNTIVVDEEKCIVCGTCYRVCPDYVFEIR</sequence>
<dbReference type="Pfam" id="PF12838">
    <property type="entry name" value="Fer4_7"/>
    <property type="match status" value="1"/>
</dbReference>
<dbReference type="AlphaFoldDB" id="A0A315ZVJ3"/>
<dbReference type="OrthoDB" id="9804603at2"/>
<keyword evidence="6" id="KW-1185">Reference proteome</keyword>
<dbReference type="PROSITE" id="PS51379">
    <property type="entry name" value="4FE4S_FER_2"/>
    <property type="match status" value="2"/>
</dbReference>
<evidence type="ECO:0000313" key="5">
    <source>
        <dbReference type="EMBL" id="SUQ15050.1"/>
    </source>
</evidence>
<feature type="domain" description="4Fe-4S ferredoxin-type" evidence="4">
    <location>
        <begin position="43"/>
        <end position="70"/>
    </location>
</feature>
<dbReference type="InterPro" id="IPR017900">
    <property type="entry name" value="4Fe4S_Fe_S_CS"/>
</dbReference>
<organism evidence="5 6">
    <name type="scientific">Faecalicatena contorta</name>
    <dbReference type="NCBI Taxonomy" id="39482"/>
    <lineage>
        <taxon>Bacteria</taxon>
        <taxon>Bacillati</taxon>
        <taxon>Bacillota</taxon>
        <taxon>Clostridia</taxon>
        <taxon>Lachnospirales</taxon>
        <taxon>Lachnospiraceae</taxon>
        <taxon>Faecalicatena</taxon>
    </lineage>
</organism>
<dbReference type="PROSITE" id="PS00198">
    <property type="entry name" value="4FE4S_FER_1"/>
    <property type="match status" value="2"/>
</dbReference>
<accession>A0A315ZVJ3</accession>
<keyword evidence="2" id="KW-0408">Iron</keyword>
<dbReference type="Proteomes" id="UP000254051">
    <property type="component" value="Unassembled WGS sequence"/>
</dbReference>
<gene>
    <name evidence="5" type="ORF">SAMN05216529_109101</name>
</gene>
<dbReference type="InterPro" id="IPR052977">
    <property type="entry name" value="Polyferredoxin-like_ET"/>
</dbReference>
<evidence type="ECO:0000256" key="2">
    <source>
        <dbReference type="ARBA" id="ARBA00023004"/>
    </source>
</evidence>
<dbReference type="PANTHER" id="PTHR43193">
    <property type="match status" value="1"/>
</dbReference>
<dbReference type="InterPro" id="IPR017896">
    <property type="entry name" value="4Fe4S_Fe-S-bd"/>
</dbReference>
<protein>
    <submittedName>
        <fullName evidence="5">2-oxoglutarate ferredoxin oxidoreductase subunit delta</fullName>
    </submittedName>
</protein>
<dbReference type="Gene3D" id="3.30.70.20">
    <property type="match status" value="2"/>
</dbReference>
<dbReference type="RefSeq" id="WP_109712505.1">
    <property type="nucleotide sequence ID" value="NZ_QGDS01000009.1"/>
</dbReference>
<evidence type="ECO:0000259" key="4">
    <source>
        <dbReference type="PROSITE" id="PS51379"/>
    </source>
</evidence>
<evidence type="ECO:0000256" key="3">
    <source>
        <dbReference type="ARBA" id="ARBA00023014"/>
    </source>
</evidence>
<keyword evidence="3" id="KW-0411">Iron-sulfur</keyword>